<evidence type="ECO:0000313" key="3">
    <source>
        <dbReference type="EMBL" id="GDY51970.1"/>
    </source>
</evidence>
<dbReference type="Gene3D" id="3.40.50.1820">
    <property type="entry name" value="alpha/beta hydrolase"/>
    <property type="match status" value="1"/>
</dbReference>
<accession>A0A4D4KZK5</accession>
<evidence type="ECO:0000256" key="1">
    <source>
        <dbReference type="ARBA" id="ARBA00007169"/>
    </source>
</evidence>
<dbReference type="InterPro" id="IPR012223">
    <property type="entry name" value="TEII"/>
</dbReference>
<dbReference type="SUPFAM" id="SSF53474">
    <property type="entry name" value="alpha/beta-Hydrolases"/>
    <property type="match status" value="1"/>
</dbReference>
<dbReference type="PANTHER" id="PTHR11487">
    <property type="entry name" value="THIOESTERASE"/>
    <property type="match status" value="1"/>
</dbReference>
<evidence type="ECO:0000259" key="2">
    <source>
        <dbReference type="Pfam" id="PF00975"/>
    </source>
</evidence>
<sequence length="144" mass="15297">MPLALFVSGRRAPSLGTDRGVCLLDDDGIIAELHDLAGTDTRILDEPDLLQLLLPSLRADYVASETYVAGPGAVTSCDVIALAGDRDPHVEVSEVADWRDHTTGTFELRVFPGAHFFINDHEPEIAAALADTLLAAAGPGPLIR</sequence>
<gene>
    <name evidence="3" type="ORF">SVIO_025930</name>
</gene>
<dbReference type="PANTHER" id="PTHR11487:SF0">
    <property type="entry name" value="S-ACYL FATTY ACID SYNTHASE THIOESTERASE, MEDIUM CHAIN"/>
    <property type="match status" value="1"/>
</dbReference>
<keyword evidence="4" id="KW-1185">Reference proteome</keyword>
<name>A0A4D4KZK5_STRVO</name>
<comment type="caution">
    <text evidence="3">The sequence shown here is derived from an EMBL/GenBank/DDBJ whole genome shotgun (WGS) entry which is preliminary data.</text>
</comment>
<evidence type="ECO:0000313" key="4">
    <source>
        <dbReference type="Proteomes" id="UP000301309"/>
    </source>
</evidence>
<dbReference type="Pfam" id="PF00975">
    <property type="entry name" value="Thioesterase"/>
    <property type="match status" value="1"/>
</dbReference>
<organism evidence="3 4">
    <name type="scientific">Streptomyces violaceusniger</name>
    <dbReference type="NCBI Taxonomy" id="68280"/>
    <lineage>
        <taxon>Bacteria</taxon>
        <taxon>Bacillati</taxon>
        <taxon>Actinomycetota</taxon>
        <taxon>Actinomycetes</taxon>
        <taxon>Kitasatosporales</taxon>
        <taxon>Streptomycetaceae</taxon>
        <taxon>Streptomyces</taxon>
        <taxon>Streptomyces violaceusniger group</taxon>
    </lineage>
</organism>
<protein>
    <recommendedName>
        <fullName evidence="2">Thioesterase domain-containing protein</fullName>
    </recommendedName>
</protein>
<dbReference type="Proteomes" id="UP000301309">
    <property type="component" value="Unassembled WGS sequence"/>
</dbReference>
<dbReference type="AlphaFoldDB" id="A0A4D4KZK5"/>
<dbReference type="EMBL" id="BJHW01000001">
    <property type="protein sequence ID" value="GDY51970.1"/>
    <property type="molecule type" value="Genomic_DNA"/>
</dbReference>
<dbReference type="InterPro" id="IPR001031">
    <property type="entry name" value="Thioesterase"/>
</dbReference>
<dbReference type="GO" id="GO:0008610">
    <property type="term" value="P:lipid biosynthetic process"/>
    <property type="evidence" value="ECO:0007669"/>
    <property type="project" value="TreeGrafter"/>
</dbReference>
<feature type="domain" description="Thioesterase" evidence="2">
    <location>
        <begin position="2"/>
        <end position="129"/>
    </location>
</feature>
<proteinExistence type="inferred from homology"/>
<reference evidence="3 4" key="1">
    <citation type="journal article" date="2020" name="Int. J. Syst. Evol. Microbiol.">
        <title>Reclassification of Streptomyces castelarensis and Streptomyces sporoclivatus as later heterotypic synonyms of Streptomyces antimycoticus.</title>
        <authorList>
            <person name="Komaki H."/>
            <person name="Tamura T."/>
        </authorList>
    </citation>
    <scope>NUCLEOTIDE SEQUENCE [LARGE SCALE GENOMIC DNA]</scope>
    <source>
        <strain evidence="3 4">NBRC 13459</strain>
    </source>
</reference>
<comment type="similarity">
    <text evidence="1">Belongs to the thioesterase family.</text>
</comment>
<dbReference type="InterPro" id="IPR029058">
    <property type="entry name" value="AB_hydrolase_fold"/>
</dbReference>